<dbReference type="Gene3D" id="1.20.120.1750">
    <property type="match status" value="1"/>
</dbReference>
<dbReference type="PANTHER" id="PTHR22770">
    <property type="entry name" value="UBIQUITIN CONJUGATING ENZYME 7 INTERACTING PROTEIN-RELATED"/>
    <property type="match status" value="1"/>
</dbReference>
<dbReference type="SMART" id="SM00356">
    <property type="entry name" value="ZnF_C3H1"/>
    <property type="match status" value="2"/>
</dbReference>
<dbReference type="Gene3D" id="4.10.1000.10">
    <property type="entry name" value="Zinc finger, CCCH-type"/>
    <property type="match status" value="1"/>
</dbReference>
<dbReference type="PANTHER" id="PTHR22770:SF13">
    <property type="entry name" value="RING-TYPE DOMAIN-CONTAINING PROTEIN"/>
    <property type="match status" value="1"/>
</dbReference>
<dbReference type="Proteomes" id="UP001302321">
    <property type="component" value="Unassembled WGS sequence"/>
</dbReference>
<accession>A0AAN6VXW8</accession>
<feature type="domain" description="C3H1-type" evidence="10">
    <location>
        <begin position="16"/>
        <end position="43"/>
    </location>
</feature>
<feature type="region of interest" description="Disordered" evidence="9">
    <location>
        <begin position="87"/>
        <end position="120"/>
    </location>
</feature>
<dbReference type="PROSITE" id="PS51873">
    <property type="entry name" value="TRIAD"/>
    <property type="match status" value="1"/>
</dbReference>
<dbReference type="InterPro" id="IPR013087">
    <property type="entry name" value="Znf_C2H2_type"/>
</dbReference>
<dbReference type="Pfam" id="PF22191">
    <property type="entry name" value="IBR_1"/>
    <property type="match status" value="1"/>
</dbReference>
<feature type="compositionally biased region" description="Basic and acidic residues" evidence="9">
    <location>
        <begin position="98"/>
        <end position="109"/>
    </location>
</feature>
<dbReference type="EMBL" id="MU866512">
    <property type="protein sequence ID" value="KAK4171753.1"/>
    <property type="molecule type" value="Genomic_DNA"/>
</dbReference>
<keyword evidence="7 8" id="KW-0862">Zinc</keyword>
<dbReference type="GO" id="GO:0008270">
    <property type="term" value="F:zinc ion binding"/>
    <property type="evidence" value="ECO:0007669"/>
    <property type="project" value="UniProtKB-KW"/>
</dbReference>
<keyword evidence="3 8" id="KW-0479">Metal-binding</keyword>
<dbReference type="GO" id="GO:0043130">
    <property type="term" value="F:ubiquitin binding"/>
    <property type="evidence" value="ECO:0007669"/>
    <property type="project" value="TreeGrafter"/>
</dbReference>
<keyword evidence="6" id="KW-0833">Ubl conjugation pathway</keyword>
<evidence type="ECO:0000313" key="12">
    <source>
        <dbReference type="EMBL" id="KAK4171753.1"/>
    </source>
</evidence>
<comment type="pathway">
    <text evidence="1">Protein modification; protein ubiquitination.</text>
</comment>
<feature type="zinc finger region" description="C3H1-type" evidence="8">
    <location>
        <begin position="16"/>
        <end position="43"/>
    </location>
</feature>
<keyword evidence="13" id="KW-1185">Reference proteome</keyword>
<dbReference type="PROSITE" id="PS50103">
    <property type="entry name" value="ZF_C3H1"/>
    <property type="match status" value="2"/>
</dbReference>
<dbReference type="SUPFAM" id="SSF90229">
    <property type="entry name" value="CCCH zinc finger"/>
    <property type="match status" value="1"/>
</dbReference>
<feature type="zinc finger region" description="C3H1-type" evidence="8">
    <location>
        <begin position="62"/>
        <end position="89"/>
    </location>
</feature>
<dbReference type="InterPro" id="IPR027370">
    <property type="entry name" value="Znf-RING_euk"/>
</dbReference>
<evidence type="ECO:0000256" key="8">
    <source>
        <dbReference type="PROSITE-ProRule" id="PRU00723"/>
    </source>
</evidence>
<dbReference type="PROSITE" id="PS00028">
    <property type="entry name" value="ZINC_FINGER_C2H2_1"/>
    <property type="match status" value="1"/>
</dbReference>
<dbReference type="GO" id="GO:0043161">
    <property type="term" value="P:proteasome-mediated ubiquitin-dependent protein catabolic process"/>
    <property type="evidence" value="ECO:0007669"/>
    <property type="project" value="TreeGrafter"/>
</dbReference>
<reference evidence="12" key="1">
    <citation type="journal article" date="2023" name="Mol. Phylogenet. Evol.">
        <title>Genome-scale phylogeny and comparative genomics of the fungal order Sordariales.</title>
        <authorList>
            <person name="Hensen N."/>
            <person name="Bonometti L."/>
            <person name="Westerberg I."/>
            <person name="Brannstrom I.O."/>
            <person name="Guillou S."/>
            <person name="Cros-Aarteil S."/>
            <person name="Calhoun S."/>
            <person name="Haridas S."/>
            <person name="Kuo A."/>
            <person name="Mondo S."/>
            <person name="Pangilinan J."/>
            <person name="Riley R."/>
            <person name="LaButti K."/>
            <person name="Andreopoulos B."/>
            <person name="Lipzen A."/>
            <person name="Chen C."/>
            <person name="Yan M."/>
            <person name="Daum C."/>
            <person name="Ng V."/>
            <person name="Clum A."/>
            <person name="Steindorff A."/>
            <person name="Ohm R.A."/>
            <person name="Martin F."/>
            <person name="Silar P."/>
            <person name="Natvig D.O."/>
            <person name="Lalanne C."/>
            <person name="Gautier V."/>
            <person name="Ament-Velasquez S.L."/>
            <person name="Kruys A."/>
            <person name="Hutchinson M.I."/>
            <person name="Powell A.J."/>
            <person name="Barry K."/>
            <person name="Miller A.N."/>
            <person name="Grigoriev I.V."/>
            <person name="Debuchy R."/>
            <person name="Gladieux P."/>
            <person name="Hiltunen Thoren M."/>
            <person name="Johannesson H."/>
        </authorList>
    </citation>
    <scope>NUCLEOTIDE SEQUENCE</scope>
    <source>
        <strain evidence="12">CBS 892.96</strain>
    </source>
</reference>
<reference evidence="12" key="2">
    <citation type="submission" date="2023-05" db="EMBL/GenBank/DDBJ databases">
        <authorList>
            <consortium name="Lawrence Berkeley National Laboratory"/>
            <person name="Steindorff A."/>
            <person name="Hensen N."/>
            <person name="Bonometti L."/>
            <person name="Westerberg I."/>
            <person name="Brannstrom I.O."/>
            <person name="Guillou S."/>
            <person name="Cros-Aarteil S."/>
            <person name="Calhoun S."/>
            <person name="Haridas S."/>
            <person name="Kuo A."/>
            <person name="Mondo S."/>
            <person name="Pangilinan J."/>
            <person name="Riley R."/>
            <person name="Labutti K."/>
            <person name="Andreopoulos B."/>
            <person name="Lipzen A."/>
            <person name="Chen C."/>
            <person name="Yanf M."/>
            <person name="Daum C."/>
            <person name="Ng V."/>
            <person name="Clum A."/>
            <person name="Ohm R."/>
            <person name="Martin F."/>
            <person name="Silar P."/>
            <person name="Natvig D."/>
            <person name="Lalanne C."/>
            <person name="Gautier V."/>
            <person name="Ament-Velasquez S.L."/>
            <person name="Kruys A."/>
            <person name="Hutchinson M.I."/>
            <person name="Powell A.J."/>
            <person name="Barry K."/>
            <person name="Miller A.N."/>
            <person name="Grigoriev I.V."/>
            <person name="Debuchy R."/>
            <person name="Gladieux P."/>
            <person name="Thoren M.H."/>
            <person name="Johannesson H."/>
        </authorList>
    </citation>
    <scope>NUCLEOTIDE SEQUENCE</scope>
    <source>
        <strain evidence="12">CBS 892.96</strain>
    </source>
</reference>
<evidence type="ECO:0000256" key="1">
    <source>
        <dbReference type="ARBA" id="ARBA00004906"/>
    </source>
</evidence>
<evidence type="ECO:0000256" key="4">
    <source>
        <dbReference type="ARBA" id="ARBA00022737"/>
    </source>
</evidence>
<evidence type="ECO:0000256" key="5">
    <source>
        <dbReference type="ARBA" id="ARBA00022771"/>
    </source>
</evidence>
<evidence type="ECO:0000256" key="3">
    <source>
        <dbReference type="ARBA" id="ARBA00022723"/>
    </source>
</evidence>
<gene>
    <name evidence="12" type="ORF">QBC36DRAFT_89077</name>
</gene>
<dbReference type="Pfam" id="PF18044">
    <property type="entry name" value="zf-CCCH_4"/>
    <property type="match status" value="1"/>
</dbReference>
<dbReference type="Pfam" id="PF00642">
    <property type="entry name" value="zf-CCCH"/>
    <property type="match status" value="1"/>
</dbReference>
<proteinExistence type="predicted"/>
<evidence type="ECO:0000256" key="2">
    <source>
        <dbReference type="ARBA" id="ARBA00022679"/>
    </source>
</evidence>
<dbReference type="Pfam" id="PF01485">
    <property type="entry name" value="IBR"/>
    <property type="match status" value="1"/>
</dbReference>
<dbReference type="Pfam" id="PF13445">
    <property type="entry name" value="zf-RING_UBOX"/>
    <property type="match status" value="1"/>
</dbReference>
<keyword evidence="2" id="KW-0808">Transferase</keyword>
<dbReference type="GO" id="GO:0097039">
    <property type="term" value="P:protein linear polyubiquitination"/>
    <property type="evidence" value="ECO:0007669"/>
    <property type="project" value="TreeGrafter"/>
</dbReference>
<protein>
    <submittedName>
        <fullName evidence="12">Uncharacterized protein</fullName>
    </submittedName>
</protein>
<dbReference type="GO" id="GO:0000151">
    <property type="term" value="C:ubiquitin ligase complex"/>
    <property type="evidence" value="ECO:0007669"/>
    <property type="project" value="TreeGrafter"/>
</dbReference>
<dbReference type="CDD" id="cd22585">
    <property type="entry name" value="Rcat_RBR_DEAH12-like"/>
    <property type="match status" value="1"/>
</dbReference>
<evidence type="ECO:0000259" key="10">
    <source>
        <dbReference type="PROSITE" id="PS50103"/>
    </source>
</evidence>
<evidence type="ECO:0000259" key="11">
    <source>
        <dbReference type="PROSITE" id="PS51873"/>
    </source>
</evidence>
<evidence type="ECO:0000256" key="9">
    <source>
        <dbReference type="SAM" id="MobiDB-lite"/>
    </source>
</evidence>
<dbReference type="SMART" id="SM00647">
    <property type="entry name" value="IBR"/>
    <property type="match status" value="2"/>
</dbReference>
<comment type="caution">
    <text evidence="12">The sequence shown here is derived from an EMBL/GenBank/DDBJ whole genome shotgun (WGS) entry which is preliminary data.</text>
</comment>
<dbReference type="InterPro" id="IPR044066">
    <property type="entry name" value="TRIAD_supradom"/>
</dbReference>
<keyword evidence="4" id="KW-0677">Repeat</keyword>
<dbReference type="Gene3D" id="3.30.40.10">
    <property type="entry name" value="Zinc/RING finger domain, C3HC4 (zinc finger)"/>
    <property type="match status" value="1"/>
</dbReference>
<dbReference type="InterPro" id="IPR036855">
    <property type="entry name" value="Znf_CCCH_sf"/>
</dbReference>
<dbReference type="CDD" id="cd20335">
    <property type="entry name" value="BRcat_RBR"/>
    <property type="match status" value="1"/>
</dbReference>
<dbReference type="CDD" id="cd16449">
    <property type="entry name" value="RING-HC"/>
    <property type="match status" value="1"/>
</dbReference>
<evidence type="ECO:0000256" key="6">
    <source>
        <dbReference type="ARBA" id="ARBA00022786"/>
    </source>
</evidence>
<dbReference type="InterPro" id="IPR051628">
    <property type="entry name" value="LUBAC_E3_Ligases"/>
</dbReference>
<dbReference type="InterPro" id="IPR013083">
    <property type="entry name" value="Znf_RING/FYVE/PHD"/>
</dbReference>
<feature type="domain" description="C3H1-type" evidence="10">
    <location>
        <begin position="62"/>
        <end position="89"/>
    </location>
</feature>
<dbReference type="AlphaFoldDB" id="A0AAN6VXW8"/>
<evidence type="ECO:0000313" key="13">
    <source>
        <dbReference type="Proteomes" id="UP001302321"/>
    </source>
</evidence>
<organism evidence="12 13">
    <name type="scientific">Triangularia setosa</name>
    <dbReference type="NCBI Taxonomy" id="2587417"/>
    <lineage>
        <taxon>Eukaryota</taxon>
        <taxon>Fungi</taxon>
        <taxon>Dikarya</taxon>
        <taxon>Ascomycota</taxon>
        <taxon>Pezizomycotina</taxon>
        <taxon>Sordariomycetes</taxon>
        <taxon>Sordariomycetidae</taxon>
        <taxon>Sordariales</taxon>
        <taxon>Podosporaceae</taxon>
        <taxon>Triangularia</taxon>
    </lineage>
</organism>
<sequence>MARQKTQLPLRPAGSQAGKKPCVFFAQQRCRNGSSCSFSHDPAVVESVTRITPTGEQDGKASTPKPTCHFYLKGACLKGDSCPFAHPESTQPLVAEENGEHSTDKRQGPENDESEDKPDDWIRQLGGAVIQLGHGAALLKVSLQSDFSAVRISQLPVDSTPGHIFSVLRKLGFAVSIDEIRFAPSPDPTYRVADLRIEDPAFARRFISMADVFKRSFAGKNSIKVIAINAPMPGGSGMHRVECKKVLCSWYRPFKTVWLNFTSSGLAEIVHEKYTSGRWRVLNMPVTSHAPKRSKAWTTVMLTEVPAEATEDDVKKSIPASISPRNVETGTPSFSYDAEMANALVKSRLMDVGPLEWWEDAVFGGKRAKAKARFQDDGDAAKAASLLDGWELPFHKKGKLTVQAIYSARFRVQERIYRAIKPIIEEQSMTWQAKKVYLAVYEPARFSSSRVLKFEGEDNKAVAEAKRILEQILQGHLATDKSKPIWSPAFTVNGEVFQKIQELEQLLGIVIIRNRKLSRVYLFGLEDKCKEAETKLAAIAQQDLSTTNFIKLDAAQFAWACRGGFKSITEALGRKATFNVVSDPKQIVVTGSDEDFKLAIDMVKAQKEPNSRSSSSNTGKQSSTGDCSICWMEPENPLVTDCGHTYCSDCFEGLCVSATSSAKNDFILRCEGNSSQCQQAFSLNFLQERLSSQLFEDILEASFKSYVSHRPDALRYCPTPDCGQIYRAATGTFTCPNCLTPVCTTCFVSHQGMTCADHKYVSSGGDLALNEAKQRLGIKDCPKCKTAMEKTEGCDHMTCGGCGTHICWNCLETFGTGPECYRHMNKVHGGIGMAW</sequence>
<evidence type="ECO:0000256" key="7">
    <source>
        <dbReference type="ARBA" id="ARBA00022833"/>
    </source>
</evidence>
<feature type="domain" description="RING-type" evidence="11">
    <location>
        <begin position="623"/>
        <end position="834"/>
    </location>
</feature>
<keyword evidence="5 8" id="KW-0863">Zinc-finger</keyword>
<dbReference type="InterPro" id="IPR041367">
    <property type="entry name" value="Znf-CCCH_4"/>
</dbReference>
<dbReference type="InterPro" id="IPR000571">
    <property type="entry name" value="Znf_CCCH"/>
</dbReference>
<dbReference type="SUPFAM" id="SSF57850">
    <property type="entry name" value="RING/U-box"/>
    <property type="match status" value="2"/>
</dbReference>
<name>A0AAN6VXW8_9PEZI</name>
<dbReference type="InterPro" id="IPR002867">
    <property type="entry name" value="IBR_dom"/>
</dbReference>
<dbReference type="GO" id="GO:0004842">
    <property type="term" value="F:ubiquitin-protein transferase activity"/>
    <property type="evidence" value="ECO:0007669"/>
    <property type="project" value="TreeGrafter"/>
</dbReference>